<keyword evidence="1" id="KW-0677">Repeat</keyword>
<dbReference type="Pfam" id="PF13432">
    <property type="entry name" value="TPR_16"/>
    <property type="match status" value="1"/>
</dbReference>
<feature type="transmembrane region" description="Helical" evidence="4">
    <location>
        <begin position="30"/>
        <end position="47"/>
    </location>
</feature>
<evidence type="ECO:0000313" key="5">
    <source>
        <dbReference type="EMBL" id="MBK9719354.1"/>
    </source>
</evidence>
<dbReference type="Pfam" id="PF13181">
    <property type="entry name" value="TPR_8"/>
    <property type="match status" value="2"/>
</dbReference>
<feature type="repeat" description="TPR" evidence="3">
    <location>
        <begin position="492"/>
        <end position="525"/>
    </location>
</feature>
<reference evidence="5 6" key="1">
    <citation type="submission" date="2020-10" db="EMBL/GenBank/DDBJ databases">
        <title>Connecting structure to function with the recovery of over 1000 high-quality activated sludge metagenome-assembled genomes encoding full-length rRNA genes using long-read sequencing.</title>
        <authorList>
            <person name="Singleton C.M."/>
            <person name="Petriglieri F."/>
            <person name="Kristensen J.M."/>
            <person name="Kirkegaard R.H."/>
            <person name="Michaelsen T.Y."/>
            <person name="Andersen M.H."/>
            <person name="Karst S.M."/>
            <person name="Dueholm M.S."/>
            <person name="Nielsen P.H."/>
            <person name="Albertsen M."/>
        </authorList>
    </citation>
    <scope>NUCLEOTIDE SEQUENCE [LARGE SCALE GENOMIC DNA]</scope>
    <source>
        <strain evidence="5">Ribe_18-Q3-R11-54_BAT3C.373</strain>
    </source>
</reference>
<dbReference type="Gene3D" id="1.25.40.10">
    <property type="entry name" value="Tetratricopeptide repeat domain"/>
    <property type="match status" value="3"/>
</dbReference>
<keyword evidence="4" id="KW-0472">Membrane</keyword>
<feature type="transmembrane region" description="Helical" evidence="4">
    <location>
        <begin position="133"/>
        <end position="150"/>
    </location>
</feature>
<dbReference type="PANTHER" id="PTHR44227">
    <property type="match status" value="1"/>
</dbReference>
<dbReference type="InterPro" id="IPR052346">
    <property type="entry name" value="O-mannosyl-transferase_TMTC"/>
</dbReference>
<evidence type="ECO:0000256" key="3">
    <source>
        <dbReference type="PROSITE-ProRule" id="PRU00339"/>
    </source>
</evidence>
<evidence type="ECO:0000256" key="1">
    <source>
        <dbReference type="ARBA" id="ARBA00022737"/>
    </source>
</evidence>
<protein>
    <submittedName>
        <fullName evidence="5">Tetratricopeptide repeat protein</fullName>
    </submittedName>
</protein>
<feature type="transmembrane region" description="Helical" evidence="4">
    <location>
        <begin position="162"/>
        <end position="178"/>
    </location>
</feature>
<feature type="transmembrane region" description="Helical" evidence="4">
    <location>
        <begin position="190"/>
        <end position="213"/>
    </location>
</feature>
<dbReference type="AlphaFoldDB" id="A0A9D7SCC2"/>
<evidence type="ECO:0000313" key="6">
    <source>
        <dbReference type="Proteomes" id="UP000808349"/>
    </source>
</evidence>
<feature type="repeat" description="TPR" evidence="3">
    <location>
        <begin position="526"/>
        <end position="559"/>
    </location>
</feature>
<feature type="transmembrane region" description="Helical" evidence="4">
    <location>
        <begin position="233"/>
        <end position="250"/>
    </location>
</feature>
<feature type="transmembrane region" description="Helical" evidence="4">
    <location>
        <begin position="300"/>
        <end position="320"/>
    </location>
</feature>
<feature type="transmembrane region" description="Helical" evidence="4">
    <location>
        <begin position="352"/>
        <end position="372"/>
    </location>
</feature>
<feature type="transmembrane region" description="Helical" evidence="4">
    <location>
        <begin position="384"/>
        <end position="402"/>
    </location>
</feature>
<keyword evidence="4" id="KW-1133">Transmembrane helix</keyword>
<dbReference type="SUPFAM" id="SSF48452">
    <property type="entry name" value="TPR-like"/>
    <property type="match status" value="2"/>
</dbReference>
<keyword evidence="4" id="KW-0812">Transmembrane</keyword>
<dbReference type="InterPro" id="IPR011990">
    <property type="entry name" value="TPR-like_helical_dom_sf"/>
</dbReference>
<feature type="transmembrane region" description="Helical" evidence="4">
    <location>
        <begin position="108"/>
        <end position="128"/>
    </location>
</feature>
<feature type="repeat" description="TPR" evidence="3">
    <location>
        <begin position="560"/>
        <end position="593"/>
    </location>
</feature>
<evidence type="ECO:0000256" key="4">
    <source>
        <dbReference type="SAM" id="Phobius"/>
    </source>
</evidence>
<gene>
    <name evidence="5" type="ORF">IPO85_17940</name>
</gene>
<keyword evidence="2 3" id="KW-0802">TPR repeat</keyword>
<proteinExistence type="predicted"/>
<dbReference type="InterPro" id="IPR019734">
    <property type="entry name" value="TPR_rpt"/>
</dbReference>
<accession>A0A9D7SCC2</accession>
<dbReference type="Proteomes" id="UP000808349">
    <property type="component" value="Unassembled WGS sequence"/>
</dbReference>
<dbReference type="SMART" id="SM00028">
    <property type="entry name" value="TPR"/>
    <property type="match status" value="6"/>
</dbReference>
<comment type="caution">
    <text evidence="5">The sequence shown here is derived from an EMBL/GenBank/DDBJ whole genome shotgun (WGS) entry which is preliminary data.</text>
</comment>
<dbReference type="PANTHER" id="PTHR44227:SF3">
    <property type="entry name" value="PROTEIN O-MANNOSYL-TRANSFERASE TMTC4"/>
    <property type="match status" value="1"/>
</dbReference>
<dbReference type="EMBL" id="JADKFW010000019">
    <property type="protein sequence ID" value="MBK9719354.1"/>
    <property type="molecule type" value="Genomic_DNA"/>
</dbReference>
<feature type="transmembrane region" description="Helical" evidence="4">
    <location>
        <begin position="327"/>
        <end position="346"/>
    </location>
</feature>
<dbReference type="PROSITE" id="PS50005">
    <property type="entry name" value="TPR"/>
    <property type="match status" value="3"/>
</dbReference>
<sequence>MCKKRQNLPVKPIISKPIQKVVPTSSKDRYYILIILFISFLVLSPSIKNDFVNWDDDRNVYENPYVVELNKNNVKAIFTHDVIGNYNPLTILTFALEKHFTKEFKPHVMHFNNLMLHLLCVFLVFYIFRSLGLTLLFASLGALLFGIHPMRVESVAWITERKDVLFASFFLSALYLYIKNLDQHKSSRTFWIFILFVLGLFAKIQMVALPLSMLAVDYWKNRPLAWNLITEKWFYFLGALCFGLLGIYMLDKQGSLESAAVHSGILRLFIGSFSFIVYLIKWVFPYELLPLYPYPENITIWHYLSFPVALAILYICYWAFKKNYRAFVFGMAFFLFNIVFLLQILGAGQGYIADRFTYIAYIGLFFICCYYVQQYVETHAAQKSMVLTGFGCYLAIFGIMSYKQCGIWKDSGTLWTRVIEFYDNTPLPFNNRANHLRDLKQYDAALKDYSRAIELKAGHATFNSRAKLFFIRNEDQKAILDYNKAIEMNPMAEYYVNRGAANAKLGNLPNALSDLTKGLELDPTWKVGYLNRSIVYNQQGQYDLALGDLDKYLKYDPKNADIWYEGGRCHRALNNPTKAIEYYSRAIQFNPNSGLYYLERGKTYMALGQQAAGKTDLTKAQQLGEKVDFNLLQ</sequence>
<organism evidence="5 6">
    <name type="scientific">Candidatus Defluviibacterium haderslevense</name>
    <dbReference type="NCBI Taxonomy" id="2981993"/>
    <lineage>
        <taxon>Bacteria</taxon>
        <taxon>Pseudomonadati</taxon>
        <taxon>Bacteroidota</taxon>
        <taxon>Saprospiria</taxon>
        <taxon>Saprospirales</taxon>
        <taxon>Saprospiraceae</taxon>
        <taxon>Candidatus Defluviibacterium</taxon>
    </lineage>
</organism>
<name>A0A9D7SCC2_9BACT</name>
<evidence type="ECO:0000256" key="2">
    <source>
        <dbReference type="ARBA" id="ARBA00022803"/>
    </source>
</evidence>
<feature type="transmembrane region" description="Helical" evidence="4">
    <location>
        <begin position="259"/>
        <end position="280"/>
    </location>
</feature>